<dbReference type="PANTHER" id="PTHR11692">
    <property type="entry name" value="BIFUNCTIONAL PURINE BIOSYNTHESIS PROTEIN PURH"/>
    <property type="match status" value="1"/>
</dbReference>
<accession>A0A4R7ZDS6</accession>
<name>A0A4R7ZDS6_9ACTN</name>
<dbReference type="InterPro" id="IPR002695">
    <property type="entry name" value="PurH-like"/>
</dbReference>
<dbReference type="InterPro" id="IPR024051">
    <property type="entry name" value="AICAR_Tfase_dup_dom_sf"/>
</dbReference>
<organism evidence="1 2">
    <name type="scientific">Kribbella kalugense</name>
    <dbReference type="NCBI Taxonomy" id="2512221"/>
    <lineage>
        <taxon>Bacteria</taxon>
        <taxon>Bacillati</taxon>
        <taxon>Actinomycetota</taxon>
        <taxon>Actinomycetes</taxon>
        <taxon>Propionibacteriales</taxon>
        <taxon>Kribbellaceae</taxon>
        <taxon>Kribbella</taxon>
    </lineage>
</organism>
<dbReference type="Proteomes" id="UP000295447">
    <property type="component" value="Unassembled WGS sequence"/>
</dbReference>
<keyword evidence="1" id="KW-0808">Transferase</keyword>
<reference evidence="1 2" key="1">
    <citation type="submission" date="2019-03" db="EMBL/GenBank/DDBJ databases">
        <title>Genomic Encyclopedia of Type Strains, Phase III (KMG-III): the genomes of soil and plant-associated and newly described type strains.</title>
        <authorList>
            <person name="Whitman W."/>
        </authorList>
    </citation>
    <scope>NUCLEOTIDE SEQUENCE [LARGE SCALE GENOMIC DNA]</scope>
    <source>
        <strain evidence="1 2">VKM Ac-2570</strain>
    </source>
</reference>
<protein>
    <submittedName>
        <fullName evidence="1">Phosphoribosylaminoimidazolecarboxamide formyltransferase/IMP cyclohydrolase</fullName>
    </submittedName>
</protein>
<comment type="caution">
    <text evidence="1">The sequence shown here is derived from an EMBL/GenBank/DDBJ whole genome shotgun (WGS) entry which is preliminary data.</text>
</comment>
<keyword evidence="2" id="KW-1185">Reference proteome</keyword>
<sequence length="303" mass="32354">MRYGMNPHQSATMTVLGDRAPFTVVSGAPSYINVLDALTGWQLVLEAARTFGTPAAASYKHVSPAGAALGETVTEAYGRARDADPKSSYGDFVAVSHPVDLELAGVLKRVVSDGIIAPGYDEGVVEILAAKKRGTYLVLEADADFEPPALEVRELYGLRLTQERDALPLTRELLDEAVPDDAARDLLLGLIVARYTQSNTVVLVKDGMAIGIGAGQQSRVDCTRLAGEKAALWWSRRSDEPLTGVAMVSDGALPFVDNVEEAHRYGVAHIAEPGGSIRSPEVAAACAELGITWSPTDVRLFRH</sequence>
<dbReference type="GO" id="GO:0005829">
    <property type="term" value="C:cytosol"/>
    <property type="evidence" value="ECO:0007669"/>
    <property type="project" value="TreeGrafter"/>
</dbReference>
<dbReference type="GO" id="GO:0003937">
    <property type="term" value="F:IMP cyclohydrolase activity"/>
    <property type="evidence" value="ECO:0007669"/>
    <property type="project" value="InterPro"/>
</dbReference>
<dbReference type="SMART" id="SM00798">
    <property type="entry name" value="AICARFT_IMPCHas"/>
    <property type="match status" value="1"/>
</dbReference>
<evidence type="ECO:0000313" key="1">
    <source>
        <dbReference type="EMBL" id="TDW14288.1"/>
    </source>
</evidence>
<dbReference type="EMBL" id="SODF01000004">
    <property type="protein sequence ID" value="TDW14288.1"/>
    <property type="molecule type" value="Genomic_DNA"/>
</dbReference>
<gene>
    <name evidence="1" type="ORF">EV650_7873</name>
</gene>
<keyword evidence="1" id="KW-0378">Hydrolase</keyword>
<dbReference type="Gene3D" id="3.40.140.20">
    <property type="match status" value="2"/>
</dbReference>
<dbReference type="OrthoDB" id="9802065at2"/>
<dbReference type="SUPFAM" id="SSF53927">
    <property type="entry name" value="Cytidine deaminase-like"/>
    <property type="match status" value="1"/>
</dbReference>
<evidence type="ECO:0000313" key="2">
    <source>
        <dbReference type="Proteomes" id="UP000295447"/>
    </source>
</evidence>
<dbReference type="GO" id="GO:0004643">
    <property type="term" value="F:phosphoribosylaminoimidazolecarboxamide formyltransferase activity"/>
    <property type="evidence" value="ECO:0007669"/>
    <property type="project" value="InterPro"/>
</dbReference>
<dbReference type="Pfam" id="PF01808">
    <property type="entry name" value="AICARFT_IMPCHas"/>
    <property type="match status" value="1"/>
</dbReference>
<proteinExistence type="predicted"/>
<dbReference type="PANTHER" id="PTHR11692:SF0">
    <property type="entry name" value="BIFUNCTIONAL PURINE BIOSYNTHESIS PROTEIN ATIC"/>
    <property type="match status" value="1"/>
</dbReference>
<dbReference type="AlphaFoldDB" id="A0A4R7ZDS6"/>
<dbReference type="GO" id="GO:0006189">
    <property type="term" value="P:'de novo' IMP biosynthetic process"/>
    <property type="evidence" value="ECO:0007669"/>
    <property type="project" value="TreeGrafter"/>
</dbReference>
<dbReference type="InterPro" id="IPR016193">
    <property type="entry name" value="Cytidine_deaminase-like"/>
</dbReference>